<accession>A0AAF0WKQ6</accession>
<dbReference type="InterPro" id="IPR017853">
    <property type="entry name" value="GH"/>
</dbReference>
<reference evidence="6" key="2">
    <citation type="submission" date="2022-03" db="EMBL/GenBank/DDBJ databases">
        <title>Draft title - Genomic analysis of global carrot germplasm unveils the trajectory of domestication and the origin of high carotenoid orange carrot.</title>
        <authorList>
            <person name="Iorizzo M."/>
            <person name="Ellison S."/>
            <person name="Senalik D."/>
            <person name="Macko-Podgorni A."/>
            <person name="Grzebelus D."/>
            <person name="Bostan H."/>
            <person name="Rolling W."/>
            <person name="Curaba J."/>
            <person name="Simon P."/>
        </authorList>
    </citation>
    <scope>NUCLEOTIDE SEQUENCE</scope>
    <source>
        <tissue evidence="6">Leaf</tissue>
    </source>
</reference>
<keyword evidence="7" id="KW-1185">Reference proteome</keyword>
<evidence type="ECO:0000256" key="5">
    <source>
        <dbReference type="SAM" id="MobiDB-lite"/>
    </source>
</evidence>
<reference evidence="6" key="1">
    <citation type="journal article" date="2016" name="Nat. Genet.">
        <title>A high-quality carrot genome assembly provides new insights into carotenoid accumulation and asterid genome evolution.</title>
        <authorList>
            <person name="Iorizzo M."/>
            <person name="Ellison S."/>
            <person name="Senalik D."/>
            <person name="Zeng P."/>
            <person name="Satapoomin P."/>
            <person name="Huang J."/>
            <person name="Bowman M."/>
            <person name="Iovene M."/>
            <person name="Sanseverino W."/>
            <person name="Cavagnaro P."/>
            <person name="Yildiz M."/>
            <person name="Macko-Podgorni A."/>
            <person name="Moranska E."/>
            <person name="Grzebelus E."/>
            <person name="Grzebelus D."/>
            <person name="Ashrafi H."/>
            <person name="Zheng Z."/>
            <person name="Cheng S."/>
            <person name="Spooner D."/>
            <person name="Van Deynze A."/>
            <person name="Simon P."/>
        </authorList>
    </citation>
    <scope>NUCLEOTIDE SEQUENCE</scope>
    <source>
        <tissue evidence="6">Leaf</tissue>
    </source>
</reference>
<comment type="similarity">
    <text evidence="1 4">Belongs to the glycosyl hydrolase 17 family.</text>
</comment>
<dbReference type="Pfam" id="PF00332">
    <property type="entry name" value="Glyco_hydro_17"/>
    <property type="match status" value="1"/>
</dbReference>
<evidence type="ECO:0000256" key="3">
    <source>
        <dbReference type="ARBA" id="ARBA00023295"/>
    </source>
</evidence>
<feature type="compositionally biased region" description="Basic and acidic residues" evidence="5">
    <location>
        <begin position="7"/>
        <end position="19"/>
    </location>
</feature>
<gene>
    <name evidence="6" type="ORF">DCAR_0310095</name>
</gene>
<evidence type="ECO:0000256" key="2">
    <source>
        <dbReference type="ARBA" id="ARBA00022801"/>
    </source>
</evidence>
<dbReference type="SUPFAM" id="SSF51445">
    <property type="entry name" value="(Trans)glycosidases"/>
    <property type="match status" value="1"/>
</dbReference>
<dbReference type="Gene3D" id="3.20.20.80">
    <property type="entry name" value="Glycosidases"/>
    <property type="match status" value="1"/>
</dbReference>
<dbReference type="Proteomes" id="UP000077755">
    <property type="component" value="Chromosome 3"/>
</dbReference>
<dbReference type="GO" id="GO:0005975">
    <property type="term" value="P:carbohydrate metabolic process"/>
    <property type="evidence" value="ECO:0007669"/>
    <property type="project" value="InterPro"/>
</dbReference>
<keyword evidence="2" id="KW-0378">Hydrolase</keyword>
<feature type="region of interest" description="Disordered" evidence="5">
    <location>
        <begin position="1"/>
        <end position="33"/>
    </location>
</feature>
<dbReference type="EMBL" id="CP093345">
    <property type="protein sequence ID" value="WOG90849.1"/>
    <property type="molecule type" value="Genomic_DNA"/>
</dbReference>
<sequence>MSAMFDENLKEGSETEEHFGIFNPTNQQPKYQL</sequence>
<name>A0AAF0WKQ6_DAUCS</name>
<protein>
    <submittedName>
        <fullName evidence="6">Uncharacterized protein</fullName>
    </submittedName>
</protein>
<dbReference type="GO" id="GO:0004553">
    <property type="term" value="F:hydrolase activity, hydrolyzing O-glycosyl compounds"/>
    <property type="evidence" value="ECO:0007669"/>
    <property type="project" value="InterPro"/>
</dbReference>
<keyword evidence="3" id="KW-0326">Glycosidase</keyword>
<dbReference type="InterPro" id="IPR000490">
    <property type="entry name" value="Glyco_hydro_17"/>
</dbReference>
<organism evidence="6 7">
    <name type="scientific">Daucus carota subsp. sativus</name>
    <name type="common">Carrot</name>
    <dbReference type="NCBI Taxonomy" id="79200"/>
    <lineage>
        <taxon>Eukaryota</taxon>
        <taxon>Viridiplantae</taxon>
        <taxon>Streptophyta</taxon>
        <taxon>Embryophyta</taxon>
        <taxon>Tracheophyta</taxon>
        <taxon>Spermatophyta</taxon>
        <taxon>Magnoliopsida</taxon>
        <taxon>eudicotyledons</taxon>
        <taxon>Gunneridae</taxon>
        <taxon>Pentapetalae</taxon>
        <taxon>asterids</taxon>
        <taxon>campanulids</taxon>
        <taxon>Apiales</taxon>
        <taxon>Apiaceae</taxon>
        <taxon>Apioideae</taxon>
        <taxon>Scandiceae</taxon>
        <taxon>Daucinae</taxon>
        <taxon>Daucus</taxon>
        <taxon>Daucus sect. Daucus</taxon>
    </lineage>
</organism>
<feature type="compositionally biased region" description="Polar residues" evidence="5">
    <location>
        <begin position="23"/>
        <end position="33"/>
    </location>
</feature>
<dbReference type="AlphaFoldDB" id="A0AAF0WKQ6"/>
<evidence type="ECO:0000256" key="4">
    <source>
        <dbReference type="RuleBase" id="RU004335"/>
    </source>
</evidence>
<evidence type="ECO:0000313" key="7">
    <source>
        <dbReference type="Proteomes" id="UP000077755"/>
    </source>
</evidence>
<evidence type="ECO:0000256" key="1">
    <source>
        <dbReference type="ARBA" id="ARBA00008773"/>
    </source>
</evidence>
<evidence type="ECO:0000313" key="6">
    <source>
        <dbReference type="EMBL" id="WOG90849.1"/>
    </source>
</evidence>
<proteinExistence type="inferred from homology"/>